<dbReference type="Pfam" id="PF02608">
    <property type="entry name" value="Bmp"/>
    <property type="match status" value="1"/>
</dbReference>
<dbReference type="PANTHER" id="PTHR43208:SF1">
    <property type="entry name" value="ABC TRANSPORTER SUBSTRATE-BINDING PROTEIN"/>
    <property type="match status" value="1"/>
</dbReference>
<accession>A0A644VRJ6</accession>
<evidence type="ECO:0000313" key="3">
    <source>
        <dbReference type="EMBL" id="MPL94021.1"/>
    </source>
</evidence>
<dbReference type="PANTHER" id="PTHR43208">
    <property type="entry name" value="ABC TRANSPORTER SUBSTRATE-BINDING PROTEIN"/>
    <property type="match status" value="1"/>
</dbReference>
<dbReference type="AlphaFoldDB" id="A0A644VRJ6"/>
<dbReference type="InterPro" id="IPR052910">
    <property type="entry name" value="ABC-Purine-Binding"/>
</dbReference>
<protein>
    <recommendedName>
        <fullName evidence="2">ABC transporter substrate-binding protein PnrA-like domain-containing protein</fullName>
    </recommendedName>
</protein>
<gene>
    <name evidence="3" type="ORF">SDC9_40169</name>
</gene>
<keyword evidence="1" id="KW-0732">Signal</keyword>
<sequence>MSPTNQGYDEYDRARKRGLREFSLAKARGESGYLPVLDSKREENGVLGFIAQPMRPISLNRIAGTYQASRANSFAPNFMPLLSPDTEFANKWINLCNAHLESGIRDPIRVYEYLWKYYVAEGNKRVSVLKYFEASSFEAEITRLVPQYDENDPAIERYYTFLAYTKKGVFRDIELSESRKYERLYRIEQKLIAELDPAADPPDYNAMLIRFETVYLNSNCTLSLGDAFLEYLHVYGFPTNILPDELLSRIKTLKPQLELLEHPPEPRVVFESEAQAAEPPLFTRLLQTHKNPRIVFAYSGERTQNNWLGAHEQGRLAMQAELGERVNSSVVDLPDREDAYEILCREAADAGLLFVTTPSLMNPVLRFALEHPNCLTLVYSRMQHHYRLHTYFGRYYEAVFLCGAAAGQFTKTGVTAYVTPKLNYARFTSDINAFAIGVRSVRPDAKILLVTRDVSPTEPDTCELGVKTAAALGADVVLTPHYDSLSLADLPYSAFSALVSVDSEGKPLRYLAAPDWNWERFYTAIVKSYLNGGLGALLNTDREESPITSFWWGLGGGVVDVRLGAWSSGTPNNLLRYLRGSIARNLYNPFHGPVVDNEGVLRIPAHSDPPPAEIIKMRYLVEGIESIE</sequence>
<dbReference type="GO" id="GO:0005886">
    <property type="term" value="C:plasma membrane"/>
    <property type="evidence" value="ECO:0007669"/>
    <property type="project" value="InterPro"/>
</dbReference>
<dbReference type="InterPro" id="IPR003760">
    <property type="entry name" value="PnrA-like"/>
</dbReference>
<reference evidence="3" key="1">
    <citation type="submission" date="2019-08" db="EMBL/GenBank/DDBJ databases">
        <authorList>
            <person name="Kucharzyk K."/>
            <person name="Murdoch R.W."/>
            <person name="Higgins S."/>
            <person name="Loffler F."/>
        </authorList>
    </citation>
    <scope>NUCLEOTIDE SEQUENCE</scope>
</reference>
<comment type="caution">
    <text evidence="3">The sequence shown here is derived from an EMBL/GenBank/DDBJ whole genome shotgun (WGS) entry which is preliminary data.</text>
</comment>
<name>A0A644VRJ6_9ZZZZ</name>
<proteinExistence type="predicted"/>
<evidence type="ECO:0000259" key="2">
    <source>
        <dbReference type="Pfam" id="PF02608"/>
    </source>
</evidence>
<evidence type="ECO:0000256" key="1">
    <source>
        <dbReference type="ARBA" id="ARBA00022729"/>
    </source>
</evidence>
<feature type="domain" description="ABC transporter substrate-binding protein PnrA-like" evidence="2">
    <location>
        <begin position="294"/>
        <end position="448"/>
    </location>
</feature>
<dbReference type="EMBL" id="VSSQ01000412">
    <property type="protein sequence ID" value="MPL94021.1"/>
    <property type="molecule type" value="Genomic_DNA"/>
</dbReference>
<organism evidence="3">
    <name type="scientific">bioreactor metagenome</name>
    <dbReference type="NCBI Taxonomy" id="1076179"/>
    <lineage>
        <taxon>unclassified sequences</taxon>
        <taxon>metagenomes</taxon>
        <taxon>ecological metagenomes</taxon>
    </lineage>
</organism>
<dbReference type="Gene3D" id="3.40.50.2300">
    <property type="match status" value="2"/>
</dbReference>